<proteinExistence type="predicted"/>
<dbReference type="InterPro" id="IPR017516">
    <property type="entry name" value="AbrB_dup"/>
</dbReference>
<reference evidence="3" key="1">
    <citation type="journal article" date="2014" name="Sci. Data">
        <title>Genomes of diverse isolates of the marine cyanobacterium Prochlorococcus.</title>
        <authorList>
            <person name="Biller S."/>
            <person name="Berube P."/>
            <person name="Thompson J."/>
            <person name="Kelly L."/>
            <person name="Roggensack S."/>
            <person name="Awad L."/>
            <person name="Roache-Johnson K."/>
            <person name="Ding H."/>
            <person name="Giovannoni S.J."/>
            <person name="Moore L.R."/>
            <person name="Chisholm S.W."/>
        </authorList>
    </citation>
    <scope>NUCLEOTIDE SEQUENCE [LARGE SCALE GENOMIC DNA]</scope>
</reference>
<evidence type="ECO:0000313" key="2">
    <source>
        <dbReference type="EMBL" id="KGF93767.1"/>
    </source>
</evidence>
<dbReference type="GO" id="GO:0016020">
    <property type="term" value="C:membrane"/>
    <property type="evidence" value="ECO:0007669"/>
    <property type="project" value="InterPro"/>
</dbReference>
<feature type="transmembrane region" description="Helical" evidence="1">
    <location>
        <begin position="113"/>
        <end position="131"/>
    </location>
</feature>
<dbReference type="PANTHER" id="PTHR38457:SF1">
    <property type="entry name" value="REGULATOR ABRB-RELATED"/>
    <property type="match status" value="1"/>
</dbReference>
<dbReference type="AlphaFoldDB" id="A0A0A1ZVY2"/>
<protein>
    <recommendedName>
        <fullName evidence="4">Ammonia monooxygenase</fullName>
    </recommendedName>
</protein>
<evidence type="ECO:0000313" key="3">
    <source>
        <dbReference type="Proteomes" id="UP000030491"/>
    </source>
</evidence>
<organism evidence="2 3">
    <name type="scientific">Prochlorococcus marinus str. MIT 9116</name>
    <dbReference type="NCBI Taxonomy" id="167544"/>
    <lineage>
        <taxon>Bacteria</taxon>
        <taxon>Bacillati</taxon>
        <taxon>Cyanobacteriota</taxon>
        <taxon>Cyanophyceae</taxon>
        <taxon>Synechococcales</taxon>
        <taxon>Prochlorococcaceae</taxon>
        <taxon>Prochlorococcus</taxon>
    </lineage>
</organism>
<dbReference type="NCBIfam" id="TIGR03082">
    <property type="entry name" value="Gneg_AbrB_dup"/>
    <property type="match status" value="1"/>
</dbReference>
<comment type="caution">
    <text evidence="2">The sequence shown here is derived from an EMBL/GenBank/DDBJ whole genome shotgun (WGS) entry which is preliminary data.</text>
</comment>
<feature type="transmembrane region" description="Helical" evidence="1">
    <location>
        <begin position="87"/>
        <end position="106"/>
    </location>
</feature>
<feature type="transmembrane region" description="Helical" evidence="1">
    <location>
        <begin position="143"/>
        <end position="163"/>
    </location>
</feature>
<keyword evidence="1" id="KW-0812">Transmembrane</keyword>
<keyword evidence="1" id="KW-1133">Transmembrane helix</keyword>
<dbReference type="InterPro" id="IPR007820">
    <property type="entry name" value="AbrB_fam"/>
</dbReference>
<dbReference type="GO" id="GO:0010468">
    <property type="term" value="P:regulation of gene expression"/>
    <property type="evidence" value="ECO:0007669"/>
    <property type="project" value="InterPro"/>
</dbReference>
<evidence type="ECO:0008006" key="4">
    <source>
        <dbReference type="Google" id="ProtNLM"/>
    </source>
</evidence>
<gene>
    <name evidence="2" type="ORF">EU93_0077</name>
</gene>
<dbReference type="PANTHER" id="PTHR38457">
    <property type="entry name" value="REGULATOR ABRB-RELATED"/>
    <property type="match status" value="1"/>
</dbReference>
<name>A0A0A1ZVY2_PROMR</name>
<keyword evidence="1" id="KW-0472">Membrane</keyword>
<dbReference type="RefSeq" id="WP_032512847.1">
    <property type="nucleotide sequence ID" value="NZ_JNAJ01000002.1"/>
</dbReference>
<dbReference type="OrthoDB" id="559135at2"/>
<evidence type="ECO:0000256" key="1">
    <source>
        <dbReference type="SAM" id="Phobius"/>
    </source>
</evidence>
<dbReference type="Pfam" id="PF05145">
    <property type="entry name" value="AbrB"/>
    <property type="match status" value="1"/>
</dbReference>
<feature type="transmembrane region" description="Helical" evidence="1">
    <location>
        <begin position="6"/>
        <end position="24"/>
    </location>
</feature>
<dbReference type="Proteomes" id="UP000030491">
    <property type="component" value="Unassembled WGS sequence"/>
</dbReference>
<accession>A0A0A1ZVY2</accession>
<sequence>MPSLLTLFFYILAGAGLGTLMIFTGIPAASLLGAIIGAGVLSASGLIDVAVWPLGTKTALGIGIGTVIGTGINQETLTELQNLWKPALIITFSLLITGLLIAFLISKFLGIDTAIAVLGSAPGGTIGMSLVGSEYGVGASVAALHAVRLITVLLLIPAVLNLFGLKDGINTP</sequence>
<dbReference type="EMBL" id="JNAJ01000002">
    <property type="protein sequence ID" value="KGF93767.1"/>
    <property type="molecule type" value="Genomic_DNA"/>
</dbReference>